<keyword evidence="1" id="KW-0812">Transmembrane</keyword>
<evidence type="ECO:0000256" key="1">
    <source>
        <dbReference type="SAM" id="Phobius"/>
    </source>
</evidence>
<keyword evidence="1" id="KW-1133">Transmembrane helix</keyword>
<dbReference type="RefSeq" id="YP_010103691.1">
    <property type="nucleotide sequence ID" value="NC_055810.1"/>
</dbReference>
<organism evidence="2 3">
    <name type="scientific">Gordonia phage Nubi</name>
    <dbReference type="NCBI Taxonomy" id="2588492"/>
    <lineage>
        <taxon>Viruses</taxon>
        <taxon>Duplodnaviria</taxon>
        <taxon>Heunggongvirae</taxon>
        <taxon>Uroviricota</taxon>
        <taxon>Caudoviricetes</taxon>
        <taxon>Stackebrandtviridae</taxon>
        <taxon>Frickvirinae</taxon>
        <taxon>Wizardvirus</taxon>
        <taxon>Wizardvirus nubi</taxon>
    </lineage>
</organism>
<dbReference type="EMBL" id="MN010760">
    <property type="protein sequence ID" value="QDH85219.1"/>
    <property type="molecule type" value="Genomic_DNA"/>
</dbReference>
<reference evidence="2 3" key="1">
    <citation type="submission" date="2019-05" db="EMBL/GenBank/DDBJ databases">
        <authorList>
            <person name="Green N.R."/>
            <person name="Abercrombie A."/>
            <person name="Adams L.A."/>
            <person name="Holloman R.L."/>
            <person name="Kumari A."/>
            <person name="Thompson L.T."/>
            <person name="Coomans R.J."/>
            <person name="Garlena R.A."/>
            <person name="Russell D.A."/>
            <person name="Pope W.H."/>
            <person name="Jacobs-Sera D."/>
            <person name="Hatfull G.F."/>
        </authorList>
    </citation>
    <scope>NUCLEOTIDE SEQUENCE [LARGE SCALE GENOMIC DNA]</scope>
</reference>
<protein>
    <submittedName>
        <fullName evidence="2">Uncharacterized protein</fullName>
    </submittedName>
</protein>
<accession>A0A514CXJ4</accession>
<proteinExistence type="predicted"/>
<evidence type="ECO:0000313" key="2">
    <source>
        <dbReference type="EMBL" id="QDH85219.1"/>
    </source>
</evidence>
<name>A0A514CXJ4_9CAUD</name>
<feature type="transmembrane region" description="Helical" evidence="1">
    <location>
        <begin position="6"/>
        <end position="27"/>
    </location>
</feature>
<dbReference type="KEGG" id="vg:65121599"/>
<gene>
    <name evidence="2" type="primary">87</name>
    <name evidence="2" type="ORF">SEA_NUBI_87</name>
</gene>
<dbReference type="GeneID" id="65121599"/>
<evidence type="ECO:0000313" key="3">
    <source>
        <dbReference type="Proteomes" id="UP000319459"/>
    </source>
</evidence>
<dbReference type="Proteomes" id="UP000319459">
    <property type="component" value="Segment"/>
</dbReference>
<keyword evidence="3" id="KW-1185">Reference proteome</keyword>
<sequence length="51" mass="5998">MTPWEVALSVVVTALLFGFEWAFLVSWSRLTAARRRIRYLERRLGLEEGED</sequence>
<keyword evidence="1" id="KW-0472">Membrane</keyword>